<evidence type="ECO:0000313" key="2">
    <source>
        <dbReference type="Proteomes" id="UP000605086"/>
    </source>
</evidence>
<keyword evidence="2" id="KW-1185">Reference proteome</keyword>
<evidence type="ECO:0000313" key="1">
    <source>
        <dbReference type="EMBL" id="NUB04210.1"/>
    </source>
</evidence>
<dbReference type="EMBL" id="WHOS01000093">
    <property type="protein sequence ID" value="NUB04210.1"/>
    <property type="molecule type" value="Genomic_DNA"/>
</dbReference>
<name>A0ABX2KTU1_9PROT</name>
<sequence>MASILSSWNFQSERWMNTTTANDQSVPNIASFHDGSSVIVWMSTGQDGSGAGVYGRRLDASGNPVGGEFRINTTTAGDQALL</sequence>
<dbReference type="Proteomes" id="UP000605086">
    <property type="component" value="Unassembled WGS sequence"/>
</dbReference>
<accession>A0ABX2KTU1</accession>
<gene>
    <name evidence="1" type="ORF">GBZ48_33920</name>
</gene>
<comment type="caution">
    <text evidence="1">The sequence shown here is derived from an EMBL/GenBank/DDBJ whole genome shotgun (WGS) entry which is preliminary data.</text>
</comment>
<protein>
    <submittedName>
        <fullName evidence="1">Uncharacterized protein</fullName>
    </submittedName>
</protein>
<reference evidence="1 2" key="1">
    <citation type="submission" date="2019-10" db="EMBL/GenBank/DDBJ databases">
        <title>Genome sequence of Azospirillum melinis.</title>
        <authorList>
            <person name="Ambrosini A."/>
            <person name="Sant'Anna F.H."/>
            <person name="Cassan F.D."/>
            <person name="Souza E.M."/>
            <person name="Passaglia L.M.P."/>
        </authorList>
    </citation>
    <scope>NUCLEOTIDE SEQUENCE [LARGE SCALE GENOMIC DNA]</scope>
    <source>
        <strain evidence="1 2">TMCY0552</strain>
    </source>
</reference>
<organism evidence="1 2">
    <name type="scientific">Azospirillum melinis</name>
    <dbReference type="NCBI Taxonomy" id="328839"/>
    <lineage>
        <taxon>Bacteria</taxon>
        <taxon>Pseudomonadati</taxon>
        <taxon>Pseudomonadota</taxon>
        <taxon>Alphaproteobacteria</taxon>
        <taxon>Rhodospirillales</taxon>
        <taxon>Azospirillaceae</taxon>
        <taxon>Azospirillum</taxon>
    </lineage>
</organism>
<dbReference type="RefSeq" id="WP_174475056.1">
    <property type="nucleotide sequence ID" value="NZ_JAGINN010000039.1"/>
</dbReference>
<proteinExistence type="predicted"/>